<sequence>MLSPPCEFAGQLSPELDKVALVPALGDSAACRSYHNLSNVTVRPADMELAVTSEPTGEVKSSPAQQKAPAQLPGSPEETESSPQEQKQPVQHSEAPEEVEPSGSQLEAPPQIENPLEEFKPSVQEDAQASEALLESTGKIPLLQQVTLSLQSFPGKTNLGSRKTLQLQCSLRRVWIKSQFQLRSPSSQVLTLPKVTVTPSDLQLTRTPAPTAEVGTSLTHHEATAQPSVPLDNVEPPVMQKEAPSLPPDPSEGVEPLHFQQEAPAPSSEPVQAEQTSPASRRPQMGPRLLRRVNLLKPSRRPHLYIPQEATAQPPELPNITREL</sequence>
<feature type="domain" description="Leucine-rich repeat-containing protein 37 N-terminal" evidence="2">
    <location>
        <begin position="188"/>
        <end position="216"/>
    </location>
</feature>
<proteinExistence type="predicted"/>
<accession>A0AAX6SGG5</accession>
<organism evidence="3 4">
    <name type="scientific">Heterocephalus glaber</name>
    <name type="common">Naked mole rat</name>
    <dbReference type="NCBI Taxonomy" id="10181"/>
    <lineage>
        <taxon>Eukaryota</taxon>
        <taxon>Metazoa</taxon>
        <taxon>Chordata</taxon>
        <taxon>Craniata</taxon>
        <taxon>Vertebrata</taxon>
        <taxon>Euteleostomi</taxon>
        <taxon>Mammalia</taxon>
        <taxon>Eutheria</taxon>
        <taxon>Euarchontoglires</taxon>
        <taxon>Glires</taxon>
        <taxon>Rodentia</taxon>
        <taxon>Hystricomorpha</taxon>
        <taxon>Bathyergidae</taxon>
        <taxon>Heterocephalus</taxon>
    </lineage>
</organism>
<gene>
    <name evidence="4" type="primary">LOC110347590</name>
</gene>
<reference evidence="4" key="1">
    <citation type="submission" date="2025-08" db="UniProtKB">
        <authorList>
            <consortium name="RefSeq"/>
        </authorList>
    </citation>
    <scope>IDENTIFICATION</scope>
</reference>
<dbReference type="PANTHER" id="PTHR23045:SF9">
    <property type="entry name" value="LEUCINE RICH REPEAT CONTAINING 37A-RELATED"/>
    <property type="match status" value="1"/>
</dbReference>
<protein>
    <submittedName>
        <fullName evidence="4">Leucine-rich repeat-containing protein 37A3-like</fullName>
    </submittedName>
</protein>
<dbReference type="GeneID" id="110347590"/>
<evidence type="ECO:0000313" key="3">
    <source>
        <dbReference type="Proteomes" id="UP000694906"/>
    </source>
</evidence>
<dbReference type="Pfam" id="PF15779">
    <property type="entry name" value="LRRC37"/>
    <property type="match status" value="2"/>
</dbReference>
<dbReference type="RefSeq" id="XP_021108240.1">
    <property type="nucleotide sequence ID" value="XM_021252581.1"/>
</dbReference>
<feature type="compositionally biased region" description="Polar residues" evidence="1">
    <location>
        <begin position="200"/>
        <end position="218"/>
    </location>
</feature>
<feature type="domain" description="Leucine-rich repeat-containing protein 37 N-terminal" evidence="2">
    <location>
        <begin position="34"/>
        <end position="63"/>
    </location>
</feature>
<feature type="region of interest" description="Disordered" evidence="1">
    <location>
        <begin position="48"/>
        <end position="109"/>
    </location>
</feature>
<feature type="compositionally biased region" description="Polar residues" evidence="1">
    <location>
        <begin position="269"/>
        <end position="279"/>
    </location>
</feature>
<evidence type="ECO:0000313" key="4">
    <source>
        <dbReference type="RefSeq" id="XP_021108240.1"/>
    </source>
</evidence>
<dbReference type="InterPro" id="IPR015753">
    <property type="entry name" value="LRRC37"/>
</dbReference>
<name>A0AAX6SGG5_HETGA</name>
<evidence type="ECO:0000259" key="2">
    <source>
        <dbReference type="Pfam" id="PF15779"/>
    </source>
</evidence>
<dbReference type="Proteomes" id="UP000694906">
    <property type="component" value="Unplaced"/>
</dbReference>
<dbReference type="InterPro" id="IPR032754">
    <property type="entry name" value="LRRC37_N"/>
</dbReference>
<evidence type="ECO:0000256" key="1">
    <source>
        <dbReference type="SAM" id="MobiDB-lite"/>
    </source>
</evidence>
<dbReference type="PANTHER" id="PTHR23045">
    <property type="entry name" value="LEUCINE-RICH REPEAT-CONTAINING PROTEIN 37A"/>
    <property type="match status" value="1"/>
</dbReference>
<feature type="region of interest" description="Disordered" evidence="1">
    <location>
        <begin position="200"/>
        <end position="324"/>
    </location>
</feature>
<keyword evidence="3" id="KW-1185">Reference proteome</keyword>
<dbReference type="AlphaFoldDB" id="A0AAX6SGG5"/>